<dbReference type="SUPFAM" id="SSF53822">
    <property type="entry name" value="Periplasmic binding protein-like I"/>
    <property type="match status" value="1"/>
</dbReference>
<dbReference type="Pfam" id="PF13458">
    <property type="entry name" value="Peripla_BP_6"/>
    <property type="match status" value="1"/>
</dbReference>
<evidence type="ECO:0000256" key="4">
    <source>
        <dbReference type="SAM" id="SignalP"/>
    </source>
</evidence>
<comment type="caution">
    <text evidence="6">The sequence shown here is derived from an EMBL/GenBank/DDBJ whole genome shotgun (WGS) entry which is preliminary data.</text>
</comment>
<dbReference type="RefSeq" id="WP_100003270.1">
    <property type="nucleotide sequence ID" value="NZ_CP017943.1"/>
</dbReference>
<keyword evidence="2 4" id="KW-0732">Signal</keyword>
<keyword evidence="3" id="KW-0813">Transport</keyword>
<protein>
    <submittedName>
        <fullName evidence="6">ABC transporter substrate-binding protein</fullName>
    </submittedName>
</protein>
<evidence type="ECO:0000313" key="6">
    <source>
        <dbReference type="EMBL" id="PIO45520.1"/>
    </source>
</evidence>
<accession>A0A2N9W1A2</accession>
<dbReference type="InterPro" id="IPR028081">
    <property type="entry name" value="Leu-bd"/>
</dbReference>
<evidence type="ECO:0000256" key="3">
    <source>
        <dbReference type="ARBA" id="ARBA00022970"/>
    </source>
</evidence>
<comment type="similarity">
    <text evidence="1">Belongs to the leucine-binding protein family.</text>
</comment>
<keyword evidence="3" id="KW-0029">Amino-acid transport</keyword>
<evidence type="ECO:0000256" key="2">
    <source>
        <dbReference type="ARBA" id="ARBA00022729"/>
    </source>
</evidence>
<dbReference type="EMBL" id="MZMT01000018">
    <property type="protein sequence ID" value="PIO45520.1"/>
    <property type="molecule type" value="Genomic_DNA"/>
</dbReference>
<reference evidence="7" key="1">
    <citation type="journal article" date="2017" name="Int J Environ Stud">
        <title>Does the Miocene-Pliocene relict legume Oxytropis triphylla form nitrogen-fixing nodules with a combination of bacterial strains?</title>
        <authorList>
            <person name="Safronova V."/>
            <person name="Belimov A."/>
            <person name="Sazanova A."/>
            <person name="Kuznetsova I."/>
            <person name="Popova J."/>
            <person name="Andronov E."/>
            <person name="Verkhozina A."/>
            <person name="Tikhonovich I."/>
        </authorList>
    </citation>
    <scope>NUCLEOTIDE SEQUENCE [LARGE SCALE GENOMIC DNA]</scope>
    <source>
        <strain evidence="7">Tri-38</strain>
    </source>
</reference>
<dbReference type="KEGG" id="pht:BLM14_27170"/>
<feature type="domain" description="Leucine-binding protein" evidence="5">
    <location>
        <begin position="30"/>
        <end position="369"/>
    </location>
</feature>
<dbReference type="PANTHER" id="PTHR30483">
    <property type="entry name" value="LEUCINE-SPECIFIC-BINDING PROTEIN"/>
    <property type="match status" value="1"/>
</dbReference>
<organism evidence="6 7">
    <name type="scientific">Phyllobacterium zundukense</name>
    <dbReference type="NCBI Taxonomy" id="1867719"/>
    <lineage>
        <taxon>Bacteria</taxon>
        <taxon>Pseudomonadati</taxon>
        <taxon>Pseudomonadota</taxon>
        <taxon>Alphaproteobacteria</taxon>
        <taxon>Hyphomicrobiales</taxon>
        <taxon>Phyllobacteriaceae</taxon>
        <taxon>Phyllobacterium</taxon>
    </lineage>
</organism>
<dbReference type="InterPro" id="IPR028082">
    <property type="entry name" value="Peripla_BP_I"/>
</dbReference>
<dbReference type="InterPro" id="IPR051010">
    <property type="entry name" value="BCAA_transport"/>
</dbReference>
<dbReference type="Gene3D" id="3.40.50.2300">
    <property type="match status" value="2"/>
</dbReference>
<keyword evidence="7" id="KW-1185">Reference proteome</keyword>
<evidence type="ECO:0000259" key="5">
    <source>
        <dbReference type="Pfam" id="PF13458"/>
    </source>
</evidence>
<name>A0A2N9W1A2_9HYPH</name>
<evidence type="ECO:0000256" key="1">
    <source>
        <dbReference type="ARBA" id="ARBA00010062"/>
    </source>
</evidence>
<feature type="signal peptide" evidence="4">
    <location>
        <begin position="1"/>
        <end position="27"/>
    </location>
</feature>
<gene>
    <name evidence="6" type="ORF">B5P45_07180</name>
</gene>
<dbReference type="OrthoDB" id="9791590at2"/>
<dbReference type="PANTHER" id="PTHR30483:SF6">
    <property type="entry name" value="PERIPLASMIC BINDING PROTEIN OF ABC TRANSPORTER FOR NATURAL AMINO ACIDS"/>
    <property type="match status" value="1"/>
</dbReference>
<dbReference type="Proteomes" id="UP000232163">
    <property type="component" value="Unassembled WGS sequence"/>
</dbReference>
<evidence type="ECO:0000313" key="7">
    <source>
        <dbReference type="Proteomes" id="UP000232163"/>
    </source>
</evidence>
<dbReference type="AlphaFoldDB" id="A0A2N9W1A2"/>
<feature type="chain" id="PRO_5014614894" evidence="4">
    <location>
        <begin position="28"/>
        <end position="387"/>
    </location>
</feature>
<dbReference type="GO" id="GO:0006865">
    <property type="term" value="P:amino acid transport"/>
    <property type="evidence" value="ECO:0007669"/>
    <property type="project" value="UniProtKB-KW"/>
</dbReference>
<proteinExistence type="inferred from homology"/>
<sequence>MNNIKYPRALAGFAAMALMLGAGTSYGAEFKIGAATAQTGALAPFDQPGLGGFMLGIKDLNANGGLGGMAKIVVEAIDTRSDTAATVNAAQQLIDNGAQVLITPADADPSIAAGQIAQAAGIPVLNLAGSPTLPLAVGDYMFISYPSNNLQASALATYAVETGYKKAFILKSPDTDYTLTFPQYFAEAFKAKGGTVVGEAVYAMGQPDFSAVVAQIKGMAEQPDVIMTAAYEPDFPAFIKQLRGAGVTIPVLGCDSIGTPTVYGLGSAVDGVIYSSAGFPTPGSSMEAFNKRFKDETGRVAETSYEASGYELAQLLDAAARQAGSVEPSKIRDALANLKDVQTVLSKVTYAGTERVPLRDIAIIRIHGGTPTFVKTIRPAVSDIPKP</sequence>